<name>A0ABS3Q412_9GAMM</name>
<keyword evidence="2 3" id="KW-0560">Oxidoreductase</keyword>
<evidence type="ECO:0000256" key="2">
    <source>
        <dbReference type="ARBA" id="ARBA00023002"/>
    </source>
</evidence>
<dbReference type="PANTHER" id="PTHR43639">
    <property type="entry name" value="OXIDOREDUCTASE, SHORT-CHAIN DEHYDROGENASE/REDUCTASE FAMILY (AFU_ORTHOLOGUE AFUA_5G02870)"/>
    <property type="match status" value="1"/>
</dbReference>
<dbReference type="RefSeq" id="WP_208148523.1">
    <property type="nucleotide sequence ID" value="NZ_JAGETV010000007.1"/>
</dbReference>
<dbReference type="NCBIfam" id="NF005066">
    <property type="entry name" value="PRK06483.1"/>
    <property type="match status" value="1"/>
</dbReference>
<proteinExistence type="predicted"/>
<dbReference type="Gene3D" id="3.40.50.720">
    <property type="entry name" value="NAD(P)-binding Rossmann-like Domain"/>
    <property type="match status" value="1"/>
</dbReference>
<evidence type="ECO:0000313" key="3">
    <source>
        <dbReference type="EMBL" id="MBO1927075.1"/>
    </source>
</evidence>
<dbReference type="Proteomes" id="UP000664835">
    <property type="component" value="Unassembled WGS sequence"/>
</dbReference>
<dbReference type="GO" id="GO:0016491">
    <property type="term" value="F:oxidoreductase activity"/>
    <property type="evidence" value="ECO:0007669"/>
    <property type="project" value="UniProtKB-KW"/>
</dbReference>
<evidence type="ECO:0000313" key="4">
    <source>
        <dbReference type="Proteomes" id="UP000664835"/>
    </source>
</evidence>
<reference evidence="3 4" key="1">
    <citation type="submission" date="2021-03" db="EMBL/GenBank/DDBJ databases">
        <title>Thiomicrorhabdus sp.nov.,novel sulfur-oxidizing bacteria isolated from coastal sediment.</title>
        <authorList>
            <person name="Liu X."/>
        </authorList>
    </citation>
    <scope>NUCLEOTIDE SEQUENCE [LARGE SCALE GENOMIC DNA]</scope>
    <source>
        <strain evidence="3 4">6S2-11</strain>
    </source>
</reference>
<dbReference type="PANTHER" id="PTHR43639:SF6">
    <property type="entry name" value="DIHYDROMONAPTERIN REDUCTASE"/>
    <property type="match status" value="1"/>
</dbReference>
<dbReference type="InterPro" id="IPR036291">
    <property type="entry name" value="NAD(P)-bd_dom_sf"/>
</dbReference>
<organism evidence="3 4">
    <name type="scientific">Thiomicrorhabdus marina</name>
    <dbReference type="NCBI Taxonomy" id="2818442"/>
    <lineage>
        <taxon>Bacteria</taxon>
        <taxon>Pseudomonadati</taxon>
        <taxon>Pseudomonadota</taxon>
        <taxon>Gammaproteobacteria</taxon>
        <taxon>Thiotrichales</taxon>
        <taxon>Piscirickettsiaceae</taxon>
        <taxon>Thiomicrorhabdus</taxon>
    </lineage>
</organism>
<dbReference type="PRINTS" id="PR00081">
    <property type="entry name" value="GDHRDH"/>
</dbReference>
<dbReference type="EC" id="1.5.1.50" evidence="3"/>
<dbReference type="Pfam" id="PF00106">
    <property type="entry name" value="adh_short"/>
    <property type="match status" value="1"/>
</dbReference>
<dbReference type="SUPFAM" id="SSF51735">
    <property type="entry name" value="NAD(P)-binding Rossmann-fold domains"/>
    <property type="match status" value="1"/>
</dbReference>
<keyword evidence="1" id="KW-0521">NADP</keyword>
<keyword evidence="4" id="KW-1185">Reference proteome</keyword>
<comment type="caution">
    <text evidence="3">The sequence shown here is derived from an EMBL/GenBank/DDBJ whole genome shotgun (WGS) entry which is preliminary data.</text>
</comment>
<accession>A0ABS3Q412</accession>
<evidence type="ECO:0000256" key="1">
    <source>
        <dbReference type="ARBA" id="ARBA00022857"/>
    </source>
</evidence>
<gene>
    <name evidence="3" type="primary">folM</name>
    <name evidence="3" type="ORF">J3998_05745</name>
</gene>
<sequence>MEQLEQAVLITGAGQRVGLHLAQQFLEQGEFPVLITYRKPRPEIDALIAQGARAFQVDFNDSEQVQGFIEQLKAEVKSLRALIHNASIWITDQQIAEQTDLYQQLFNVHVRAPYQLTLGLQVLLANCAGGSDVISFSDASVQLNRSEYIAYLSSKAALQTQMRVFASKLAPAIKVNDIAPGLLMFHAHDSEEERQSRLSRQALPFEPGPQVIWQSVQYLMNNPYVTGISLPVDGGVCLGQAERQ</sequence>
<dbReference type="EMBL" id="JAGETV010000007">
    <property type="protein sequence ID" value="MBO1927075.1"/>
    <property type="molecule type" value="Genomic_DNA"/>
</dbReference>
<dbReference type="InterPro" id="IPR002347">
    <property type="entry name" value="SDR_fam"/>
</dbReference>
<protein>
    <submittedName>
        <fullName evidence="3">Dihydromonapterin reductase</fullName>
        <ecNumber evidence="3">1.5.1.50</ecNumber>
    </submittedName>
</protein>